<proteinExistence type="inferred from homology"/>
<dbReference type="InterPro" id="IPR007115">
    <property type="entry name" value="6-PTP_synth/QueD"/>
</dbReference>
<comment type="catalytic activity">
    <reaction evidence="10">
        <text>7,8-dihydroneopterin 3'-triphosphate + H2O = 6-carboxy-5,6,7,8-tetrahydropterin + triphosphate + acetaldehyde + 2 H(+)</text>
        <dbReference type="Rhea" id="RHEA:27966"/>
        <dbReference type="ChEBI" id="CHEBI:15343"/>
        <dbReference type="ChEBI" id="CHEBI:15377"/>
        <dbReference type="ChEBI" id="CHEBI:15378"/>
        <dbReference type="ChEBI" id="CHEBI:18036"/>
        <dbReference type="ChEBI" id="CHEBI:58462"/>
        <dbReference type="ChEBI" id="CHEBI:61032"/>
        <dbReference type="EC" id="4.1.2.50"/>
    </reaction>
</comment>
<evidence type="ECO:0000256" key="8">
    <source>
        <dbReference type="ARBA" id="ARBA00023239"/>
    </source>
</evidence>
<dbReference type="PANTHER" id="PTHR12589:SF7">
    <property type="entry name" value="6-PYRUVOYL TETRAHYDROBIOPTERIN SYNTHASE"/>
    <property type="match status" value="1"/>
</dbReference>
<dbReference type="Gene3D" id="3.30.479.10">
    <property type="entry name" value="6-pyruvoyl tetrahydropterin synthase/QueD"/>
    <property type="match status" value="3"/>
</dbReference>
<evidence type="ECO:0000256" key="6">
    <source>
        <dbReference type="ARBA" id="ARBA00022723"/>
    </source>
</evidence>
<protein>
    <recommendedName>
        <fullName evidence="5">6-carboxy-5,6,7,8-tetrahydropterin synthase</fullName>
        <ecNumber evidence="4">4.1.2.50</ecNumber>
    </recommendedName>
    <alternativeName>
        <fullName evidence="9">Queuosine biosynthesis protein QueD</fullName>
    </alternativeName>
</protein>
<keyword evidence="7" id="KW-0862">Zinc</keyword>
<evidence type="ECO:0000256" key="7">
    <source>
        <dbReference type="ARBA" id="ARBA00022833"/>
    </source>
</evidence>
<keyword evidence="8" id="KW-0456">Lyase</keyword>
<evidence type="ECO:0000256" key="1">
    <source>
        <dbReference type="ARBA" id="ARBA00001947"/>
    </source>
</evidence>
<organism evidence="11 12">
    <name type="scientific">Thiospirillum jenense</name>
    <dbReference type="NCBI Taxonomy" id="1653858"/>
    <lineage>
        <taxon>Bacteria</taxon>
        <taxon>Pseudomonadati</taxon>
        <taxon>Pseudomonadota</taxon>
        <taxon>Gammaproteobacteria</taxon>
        <taxon>Chromatiales</taxon>
        <taxon>Chromatiaceae</taxon>
        <taxon>Thiospirillum</taxon>
    </lineage>
</organism>
<name>A0A839HGY1_9GAMM</name>
<dbReference type="SUPFAM" id="SSF55620">
    <property type="entry name" value="Tetrahydrobiopterin biosynthesis enzymes-like"/>
    <property type="match status" value="3"/>
</dbReference>
<dbReference type="GO" id="GO:0070497">
    <property type="term" value="F:6-carboxytetrahydropterin synthase activity"/>
    <property type="evidence" value="ECO:0007669"/>
    <property type="project" value="UniProtKB-EC"/>
</dbReference>
<dbReference type="GO" id="GO:0046872">
    <property type="term" value="F:metal ion binding"/>
    <property type="evidence" value="ECO:0007669"/>
    <property type="project" value="UniProtKB-KW"/>
</dbReference>
<evidence type="ECO:0000313" key="12">
    <source>
        <dbReference type="Proteomes" id="UP000548632"/>
    </source>
</evidence>
<comment type="similarity">
    <text evidence="3">Belongs to the PTPS family. QueD subfamily.</text>
</comment>
<dbReference type="InterPro" id="IPR038418">
    <property type="entry name" value="6-PTP_synth/QueD_sf"/>
</dbReference>
<dbReference type="EMBL" id="JABVCQ010000017">
    <property type="protein sequence ID" value="MBB1126348.1"/>
    <property type="molecule type" value="Genomic_DNA"/>
</dbReference>
<dbReference type="RefSeq" id="WP_182583977.1">
    <property type="nucleotide sequence ID" value="NZ_JABVCQ010000017.1"/>
</dbReference>
<accession>A0A839HGY1</accession>
<evidence type="ECO:0000256" key="9">
    <source>
        <dbReference type="ARBA" id="ARBA00031449"/>
    </source>
</evidence>
<comment type="cofactor">
    <cofactor evidence="1">
        <name>Zn(2+)</name>
        <dbReference type="ChEBI" id="CHEBI:29105"/>
    </cofactor>
</comment>
<dbReference type="AlphaFoldDB" id="A0A839HGY1"/>
<gene>
    <name evidence="11" type="ORF">HUK38_08890</name>
</gene>
<evidence type="ECO:0000313" key="11">
    <source>
        <dbReference type="EMBL" id="MBB1126348.1"/>
    </source>
</evidence>
<evidence type="ECO:0000256" key="3">
    <source>
        <dbReference type="ARBA" id="ARBA00008900"/>
    </source>
</evidence>
<keyword evidence="12" id="KW-1185">Reference proteome</keyword>
<dbReference type="Proteomes" id="UP000548632">
    <property type="component" value="Unassembled WGS sequence"/>
</dbReference>
<reference evidence="11 12" key="1">
    <citation type="journal article" date="2020" name="Arch. Microbiol.">
        <title>The genome sequence of the giant phototrophic gammaproteobacterium Thiospirillum jenense gives insight into its physiological properties and phylogenetic relationships.</title>
        <authorList>
            <person name="Imhoff J.F."/>
            <person name="Meyer T.E."/>
            <person name="Kyndt J.A."/>
        </authorList>
    </citation>
    <scope>NUCLEOTIDE SEQUENCE [LARGE SCALE GENOMIC DNA]</scope>
    <source>
        <strain evidence="11 12">DSM 216</strain>
    </source>
</reference>
<keyword evidence="6" id="KW-0479">Metal-binding</keyword>
<sequence>MNRTVFYFATTQFEGARQLVQLPNTHPASRLHGHSFQTVVVTPVNTQWENRIGMQMNTLMTALHTAVEPLNYADLNRQLPMPSDAHLAHWLNTRLALPNATLFVNSTPQQGAELTANHVVILKRRYQFEAAHYLPQVPNGHPCGRMHGHRFGVILRICALELNVVTHSEQCNQLDALWQTLSIELHHQCLNHVPGLENPTSEHLCQWIWQRLTSACPALFGVAVIETATAGCHYDGQQFCIWKDQRFESARQLCVAPAGDGHQQLQGHSYLLRLHLCAPLDTVLGWTVDYGEVKALFQPIYAQLDHHLLNELPQLTDTDVGSLVTWISARATNTQPELVAVELQQQPGCGAICCVGESLPPFLMLDH</sequence>
<dbReference type="EC" id="4.1.2.50" evidence="4"/>
<evidence type="ECO:0000256" key="10">
    <source>
        <dbReference type="ARBA" id="ARBA00048807"/>
    </source>
</evidence>
<dbReference type="Pfam" id="PF01242">
    <property type="entry name" value="PTPS"/>
    <property type="match status" value="2"/>
</dbReference>
<evidence type="ECO:0000256" key="5">
    <source>
        <dbReference type="ARBA" id="ARBA00018141"/>
    </source>
</evidence>
<evidence type="ECO:0000256" key="2">
    <source>
        <dbReference type="ARBA" id="ARBA00005061"/>
    </source>
</evidence>
<dbReference type="UniPathway" id="UPA00391"/>
<dbReference type="PANTHER" id="PTHR12589">
    <property type="entry name" value="PYRUVOYL TETRAHYDROBIOPTERIN SYNTHASE"/>
    <property type="match status" value="1"/>
</dbReference>
<evidence type="ECO:0000256" key="4">
    <source>
        <dbReference type="ARBA" id="ARBA00012982"/>
    </source>
</evidence>
<comment type="caution">
    <text evidence="11">The sequence shown here is derived from an EMBL/GenBank/DDBJ whole genome shotgun (WGS) entry which is preliminary data.</text>
</comment>
<comment type="pathway">
    <text evidence="2">Purine metabolism; 7-cyano-7-deazaguanine biosynthesis.</text>
</comment>